<comment type="caution">
    <text evidence="8">The sequence shown here is derived from an EMBL/GenBank/DDBJ whole genome shotgun (WGS) entry which is preliminary data.</text>
</comment>
<comment type="subcellular location">
    <subcellularLocation>
        <location evidence="1">Cell outer membrane</location>
        <topology evidence="1">Multi-pass membrane protein</topology>
    </subcellularLocation>
</comment>
<dbReference type="EMBL" id="JAAEJV010000039">
    <property type="protein sequence ID" value="MBF5059760.1"/>
    <property type="molecule type" value="Genomic_DNA"/>
</dbReference>
<evidence type="ECO:0000256" key="6">
    <source>
        <dbReference type="ARBA" id="ARBA00023136"/>
    </source>
</evidence>
<protein>
    <recommendedName>
        <fullName evidence="10">Long-chain fatty acid transporter</fullName>
    </recommendedName>
</protein>
<keyword evidence="6" id="KW-0472">Membrane</keyword>
<evidence type="ECO:0008006" key="10">
    <source>
        <dbReference type="Google" id="ProtNLM"/>
    </source>
</evidence>
<dbReference type="InterPro" id="IPR005017">
    <property type="entry name" value="OMPP1/FadL/TodX"/>
</dbReference>
<dbReference type="PANTHER" id="PTHR35093">
    <property type="entry name" value="OUTER MEMBRANE PROTEIN NMB0088-RELATED"/>
    <property type="match status" value="1"/>
</dbReference>
<comment type="similarity">
    <text evidence="2">Belongs to the OmpP1/FadL family.</text>
</comment>
<proteinExistence type="inferred from homology"/>
<keyword evidence="9" id="KW-1185">Reference proteome</keyword>
<evidence type="ECO:0000256" key="2">
    <source>
        <dbReference type="ARBA" id="ARBA00008163"/>
    </source>
</evidence>
<reference evidence="8 9" key="1">
    <citation type="submission" date="2020-01" db="EMBL/GenBank/DDBJ databases">
        <title>Draft genome sequence of Cand. Neptunochlamydia vexilliferae K9.</title>
        <authorList>
            <person name="Schulz F."/>
            <person name="Koestlbacher S."/>
            <person name="Wascher F."/>
            <person name="Pizzetti I."/>
            <person name="Horn M."/>
        </authorList>
    </citation>
    <scope>NUCLEOTIDE SEQUENCE [LARGE SCALE GENOMIC DNA]</scope>
    <source>
        <strain evidence="8 9">K9</strain>
    </source>
</reference>
<keyword evidence="7" id="KW-0998">Cell outer membrane</keyword>
<keyword evidence="5" id="KW-0732">Signal</keyword>
<keyword evidence="3" id="KW-1134">Transmembrane beta strand</keyword>
<evidence type="ECO:0000256" key="5">
    <source>
        <dbReference type="ARBA" id="ARBA00022729"/>
    </source>
</evidence>
<sequence length="436" mass="47306">MMKPFSIIFSLLLLMGNIYGTNGYFSIGHGIKSKGRAGTSTAYADEAFGGANNPASMVYVGTRNDIDLTLFSPHRKASRRGETAAGGIYNFSSFSKRDYFLIPEMGFNYNLTDWISLGVTAYANGGMNTSYVNHNKVPGSNANPASCGTKGANLLLGCGELGIDFMQMVIAPTIAIRVGKFAIGASPLLTYQRFEAKGLQAFAPLSKYPQNLTNQGHDNSFGIGGRFGMMAKPFQWLTLGAVYTTETLTSPFGKYKGLFAEGGRLNVPSNFSVGFKLDPLPHISLGFDFRRIFYHSIPAIGNLQSTSLANPLKPIGSSGGTGFHWRNQNVYKIAVEYTPINSLTLRLGWNYGRSPIRSGIEDVTLNILAPAITENHLAFGADYNFFDGRAELKFFYLHGFSNTVTGPSVLATIGIPGTETITLFTNSFGLGFGWNW</sequence>
<name>A0ABS0B0N5_9BACT</name>
<dbReference type="SUPFAM" id="SSF56935">
    <property type="entry name" value="Porins"/>
    <property type="match status" value="1"/>
</dbReference>
<evidence type="ECO:0000313" key="8">
    <source>
        <dbReference type="EMBL" id="MBF5059760.1"/>
    </source>
</evidence>
<evidence type="ECO:0000256" key="1">
    <source>
        <dbReference type="ARBA" id="ARBA00004571"/>
    </source>
</evidence>
<dbReference type="Gene3D" id="2.40.160.60">
    <property type="entry name" value="Outer membrane protein transport protein (OMPP1/FadL/TodX)"/>
    <property type="match status" value="1"/>
</dbReference>
<keyword evidence="4" id="KW-0812">Transmembrane</keyword>
<evidence type="ECO:0000256" key="7">
    <source>
        <dbReference type="ARBA" id="ARBA00023237"/>
    </source>
</evidence>
<evidence type="ECO:0000256" key="4">
    <source>
        <dbReference type="ARBA" id="ARBA00022692"/>
    </source>
</evidence>
<dbReference type="RefSeq" id="WP_194848072.1">
    <property type="nucleotide sequence ID" value="NZ_JAAEJV010000039.1"/>
</dbReference>
<organism evidence="8 9">
    <name type="scientific">Candidatus Neptunichlamydia vexilliferae</name>
    <dbReference type="NCBI Taxonomy" id="1651774"/>
    <lineage>
        <taxon>Bacteria</taxon>
        <taxon>Pseudomonadati</taxon>
        <taxon>Chlamydiota</taxon>
        <taxon>Chlamydiia</taxon>
        <taxon>Parachlamydiales</taxon>
        <taxon>Simkaniaceae</taxon>
        <taxon>Candidatus Neptunichlamydia</taxon>
    </lineage>
</organism>
<dbReference type="Proteomes" id="UP001194714">
    <property type="component" value="Unassembled WGS sequence"/>
</dbReference>
<evidence type="ECO:0000313" key="9">
    <source>
        <dbReference type="Proteomes" id="UP001194714"/>
    </source>
</evidence>
<dbReference type="PANTHER" id="PTHR35093:SF8">
    <property type="entry name" value="OUTER MEMBRANE PROTEIN NMB0088-RELATED"/>
    <property type="match status" value="1"/>
</dbReference>
<gene>
    <name evidence="8" type="ORF">NEPTK9_001277</name>
</gene>
<evidence type="ECO:0000256" key="3">
    <source>
        <dbReference type="ARBA" id="ARBA00022452"/>
    </source>
</evidence>
<accession>A0ABS0B0N5</accession>